<evidence type="ECO:0000256" key="2">
    <source>
        <dbReference type="ARBA" id="ARBA00023157"/>
    </source>
</evidence>
<protein>
    <submittedName>
        <fullName evidence="4">Putative lectin/glucanase superfamily protein</fullName>
    </submittedName>
</protein>
<evidence type="ECO:0000313" key="5">
    <source>
        <dbReference type="EMBL" id="QJA82397.1"/>
    </source>
</evidence>
<feature type="domain" description="LamG-like jellyroll fold" evidence="3">
    <location>
        <begin position="83"/>
        <end position="215"/>
    </location>
</feature>
<dbReference type="Gene3D" id="2.60.120.200">
    <property type="match status" value="1"/>
</dbReference>
<dbReference type="SMART" id="SM00560">
    <property type="entry name" value="LamGL"/>
    <property type="match status" value="1"/>
</dbReference>
<reference evidence="4" key="1">
    <citation type="submission" date="2020-03" db="EMBL/GenBank/DDBJ databases">
        <title>The deep terrestrial virosphere.</title>
        <authorList>
            <person name="Holmfeldt K."/>
            <person name="Nilsson E."/>
            <person name="Simone D."/>
            <person name="Lopez-Fernandez M."/>
            <person name="Wu X."/>
            <person name="de Brujin I."/>
            <person name="Lundin D."/>
            <person name="Andersson A."/>
            <person name="Bertilsson S."/>
            <person name="Dopson M."/>
        </authorList>
    </citation>
    <scope>NUCLEOTIDE SEQUENCE</scope>
    <source>
        <strain evidence="5">MM415A00409</strain>
        <strain evidence="4">MM415B00536</strain>
    </source>
</reference>
<keyword evidence="4" id="KW-0430">Lectin</keyword>
<dbReference type="AlphaFoldDB" id="A0A6M3J392"/>
<dbReference type="EMBL" id="MT141513">
    <property type="protein sequence ID" value="QJA64124.1"/>
    <property type="molecule type" value="Genomic_DNA"/>
</dbReference>
<sequence length="229" mass="25460">MITSSPALRYAKSLHSYNPIPRGCVLYLPLWNQNLSGSVFKSIDSYGHICTITGATYGSTGRTFDGTDDLISVANHASLNPADAISLEVWFNATSISAYDVLAMKADDVSWNPGWGILFFPADNIQFFVEWNTEFATKAFTFATSINEWHHVVGTYDRTTVNIYVDGVVGTPASREEVIDAPSSPFEIGRGADNTYNLYGNIGEVRVYNRALSQSEVTYIYNQTKWRYS</sequence>
<gene>
    <name evidence="5" type="ORF">MM415A00409_0023</name>
    <name evidence="4" type="ORF">MM415B00536_0025</name>
</gene>
<dbReference type="Pfam" id="PF13385">
    <property type="entry name" value="Laminin_G_3"/>
    <property type="match status" value="1"/>
</dbReference>
<keyword evidence="1" id="KW-0732">Signal</keyword>
<evidence type="ECO:0000259" key="3">
    <source>
        <dbReference type="SMART" id="SM00560"/>
    </source>
</evidence>
<dbReference type="InterPro" id="IPR006558">
    <property type="entry name" value="LamG-like"/>
</dbReference>
<evidence type="ECO:0000313" key="4">
    <source>
        <dbReference type="EMBL" id="QJA64124.1"/>
    </source>
</evidence>
<name>A0A6M3J392_9ZZZZ</name>
<proteinExistence type="predicted"/>
<organism evidence="4">
    <name type="scientific">viral metagenome</name>
    <dbReference type="NCBI Taxonomy" id="1070528"/>
    <lineage>
        <taxon>unclassified sequences</taxon>
        <taxon>metagenomes</taxon>
        <taxon>organismal metagenomes</taxon>
    </lineage>
</organism>
<keyword evidence="2" id="KW-1015">Disulfide bond</keyword>
<dbReference type="SUPFAM" id="SSF49899">
    <property type="entry name" value="Concanavalin A-like lectins/glucanases"/>
    <property type="match status" value="1"/>
</dbReference>
<dbReference type="GO" id="GO:0030246">
    <property type="term" value="F:carbohydrate binding"/>
    <property type="evidence" value="ECO:0007669"/>
    <property type="project" value="UniProtKB-KW"/>
</dbReference>
<evidence type="ECO:0000256" key="1">
    <source>
        <dbReference type="ARBA" id="ARBA00022729"/>
    </source>
</evidence>
<dbReference type="EMBL" id="MT142486">
    <property type="protein sequence ID" value="QJA82397.1"/>
    <property type="molecule type" value="Genomic_DNA"/>
</dbReference>
<accession>A0A6M3J392</accession>
<dbReference type="InterPro" id="IPR013320">
    <property type="entry name" value="ConA-like_dom_sf"/>
</dbReference>